<dbReference type="Gene3D" id="3.30.300.30">
    <property type="match status" value="1"/>
</dbReference>
<dbReference type="InterPro" id="IPR045851">
    <property type="entry name" value="AMP-bd_C_sf"/>
</dbReference>
<reference evidence="2 3" key="1">
    <citation type="submission" date="2019-02" db="EMBL/GenBank/DDBJ databases">
        <authorList>
            <person name="Fomenkov A."/>
            <person name="Dubinina G."/>
            <person name="Grabovich M."/>
            <person name="Vincze T."/>
            <person name="Roberts R.J."/>
        </authorList>
    </citation>
    <scope>NUCLEOTIDE SEQUENCE [LARGE SCALE GENOMIC DNA]</scope>
    <source>
        <strain evidence="2 3">P</strain>
    </source>
</reference>
<sequence length="565" mass="63328">MYSPWKKLDKYKGDKIAGEWPTIPEMFDITTDEFPNNRAFTIFNPNEFTLTYKESNVIINKISRYLSFKGIKKGDNVALAGKNSPEWALAYLGIVNMGAVVVPIDYALSNNEIVELIKLSDSKLMFSEVDKYQFIKDNSVDLLGYISLNSGSENYILDLDDVDNSFEKPVESDIAAILYTSGTTGVSKGVMLTHKNFSSDVFLAQSNLKIYSTDVFYALLPIHHSYTMTSVFFEAIYVGAEVIFGKQLVFAKILEDFNKGKVTMFLGVPMLFNKILNGLLNGVKKKSIVLYGVIRFLMSISGFIKKSFKVNPGKKMFNFLLKKASLQNIRICISGGGPLAPSTFKHFNQLGIDFVQGYGLTEAAPMLALNPKEHYKVDSVGKIISNVDVKIINKDAEGIGDIVAKGPNIMLGYYKNEEATKNAFTSDGYLKTGDVGYLDSDNYLYLTGRKSSLIVTEGGKNVYPEELEDAFQLYNEIEQVLVKGYLKDSRYLSEGIEVIFYPTTEFCEGKTEDEIKSFFSSIVKDVNKTLTSYKHIDRLYIAKEALPMTTTKKLEGMLLIRNLKT</sequence>
<dbReference type="SUPFAM" id="SSF56801">
    <property type="entry name" value="Acetyl-CoA synthetase-like"/>
    <property type="match status" value="1"/>
</dbReference>
<dbReference type="EMBL" id="CP035807">
    <property type="protein sequence ID" value="QEN03865.1"/>
    <property type="molecule type" value="Genomic_DNA"/>
</dbReference>
<reference evidence="2 3" key="2">
    <citation type="submission" date="2019-09" db="EMBL/GenBank/DDBJ databases">
        <title>Complete Genome Sequence and Methylome Analysis of free living Spirochaetas.</title>
        <authorList>
            <person name="Leshcheva N."/>
            <person name="Mikheeva N."/>
        </authorList>
    </citation>
    <scope>NUCLEOTIDE SEQUENCE [LARGE SCALE GENOMIC DNA]</scope>
    <source>
        <strain evidence="2 3">P</strain>
    </source>
</reference>
<proteinExistence type="predicted"/>
<keyword evidence="3" id="KW-1185">Reference proteome</keyword>
<dbReference type="RefSeq" id="WP_149567123.1">
    <property type="nucleotide sequence ID" value="NZ_CP035807.1"/>
</dbReference>
<dbReference type="OrthoDB" id="311554at2"/>
<evidence type="ECO:0000313" key="3">
    <source>
        <dbReference type="Proteomes" id="UP000323824"/>
    </source>
</evidence>
<name>A0A5C1Q773_9SPIO</name>
<dbReference type="InterPro" id="IPR042099">
    <property type="entry name" value="ANL_N_sf"/>
</dbReference>
<dbReference type="PANTHER" id="PTHR24096">
    <property type="entry name" value="LONG-CHAIN-FATTY-ACID--COA LIGASE"/>
    <property type="match status" value="1"/>
</dbReference>
<organism evidence="2 3">
    <name type="scientific">Thiospirochaeta perfilievii</name>
    <dbReference type="NCBI Taxonomy" id="252967"/>
    <lineage>
        <taxon>Bacteria</taxon>
        <taxon>Pseudomonadati</taxon>
        <taxon>Spirochaetota</taxon>
        <taxon>Spirochaetia</taxon>
        <taxon>Spirochaetales</taxon>
        <taxon>Spirochaetaceae</taxon>
        <taxon>Thiospirochaeta</taxon>
    </lineage>
</organism>
<keyword evidence="2" id="KW-0436">Ligase</keyword>
<dbReference type="AlphaFoldDB" id="A0A5C1Q773"/>
<dbReference type="Proteomes" id="UP000323824">
    <property type="component" value="Chromosome"/>
</dbReference>
<feature type="domain" description="AMP-dependent synthetase/ligase" evidence="1">
    <location>
        <begin position="31"/>
        <end position="414"/>
    </location>
</feature>
<evidence type="ECO:0000259" key="1">
    <source>
        <dbReference type="Pfam" id="PF00501"/>
    </source>
</evidence>
<dbReference type="InterPro" id="IPR000873">
    <property type="entry name" value="AMP-dep_synth/lig_dom"/>
</dbReference>
<protein>
    <submittedName>
        <fullName evidence="2">Long-chain fatty acid--CoA ligase</fullName>
    </submittedName>
</protein>
<gene>
    <name evidence="2" type="ORF">EW093_03830</name>
</gene>
<evidence type="ECO:0000313" key="2">
    <source>
        <dbReference type="EMBL" id="QEN03865.1"/>
    </source>
</evidence>
<dbReference type="Gene3D" id="3.40.50.12780">
    <property type="entry name" value="N-terminal domain of ligase-like"/>
    <property type="match status" value="2"/>
</dbReference>
<dbReference type="GO" id="GO:0016405">
    <property type="term" value="F:CoA-ligase activity"/>
    <property type="evidence" value="ECO:0007669"/>
    <property type="project" value="TreeGrafter"/>
</dbReference>
<accession>A0A5C1Q773</accession>
<dbReference type="PROSITE" id="PS00455">
    <property type="entry name" value="AMP_BINDING"/>
    <property type="match status" value="1"/>
</dbReference>
<dbReference type="Pfam" id="PF00501">
    <property type="entry name" value="AMP-binding"/>
    <property type="match status" value="1"/>
</dbReference>
<dbReference type="KEGG" id="sper:EW093_03830"/>
<dbReference type="InterPro" id="IPR020845">
    <property type="entry name" value="AMP-binding_CS"/>
</dbReference>